<dbReference type="GO" id="GO:1904680">
    <property type="term" value="F:peptide transmembrane transporter activity"/>
    <property type="evidence" value="ECO:0007669"/>
    <property type="project" value="TreeGrafter"/>
</dbReference>
<dbReference type="Gene3D" id="3.10.105.10">
    <property type="entry name" value="Dipeptide-binding Protein, Domain 3"/>
    <property type="match status" value="1"/>
</dbReference>
<evidence type="ECO:0000256" key="3">
    <source>
        <dbReference type="ARBA" id="ARBA00022729"/>
    </source>
</evidence>
<dbReference type="RefSeq" id="WP_127788580.1">
    <property type="nucleotide sequence ID" value="NZ_SACL01000005.1"/>
</dbReference>
<dbReference type="Proteomes" id="UP000282957">
    <property type="component" value="Unassembled WGS sequence"/>
</dbReference>
<name>A0A437MDP3_9PROT</name>
<evidence type="ECO:0000256" key="2">
    <source>
        <dbReference type="ARBA" id="ARBA00005695"/>
    </source>
</evidence>
<gene>
    <name evidence="6" type="ORF">EOD42_16130</name>
</gene>
<dbReference type="SUPFAM" id="SSF53850">
    <property type="entry name" value="Periplasmic binding protein-like II"/>
    <property type="match status" value="1"/>
</dbReference>
<feature type="chain" id="PRO_5019381358" evidence="4">
    <location>
        <begin position="21"/>
        <end position="499"/>
    </location>
</feature>
<dbReference type="EMBL" id="SACL01000005">
    <property type="protein sequence ID" value="RVT95720.1"/>
    <property type="molecule type" value="Genomic_DNA"/>
</dbReference>
<keyword evidence="7" id="KW-1185">Reference proteome</keyword>
<evidence type="ECO:0000313" key="6">
    <source>
        <dbReference type="EMBL" id="RVT95720.1"/>
    </source>
</evidence>
<dbReference type="Gene3D" id="3.90.76.10">
    <property type="entry name" value="Dipeptide-binding Protein, Domain 1"/>
    <property type="match status" value="1"/>
</dbReference>
<dbReference type="Gene3D" id="3.40.190.10">
    <property type="entry name" value="Periplasmic binding protein-like II"/>
    <property type="match status" value="1"/>
</dbReference>
<dbReference type="PANTHER" id="PTHR30290">
    <property type="entry name" value="PERIPLASMIC BINDING COMPONENT OF ABC TRANSPORTER"/>
    <property type="match status" value="1"/>
</dbReference>
<evidence type="ECO:0000256" key="4">
    <source>
        <dbReference type="SAM" id="SignalP"/>
    </source>
</evidence>
<organism evidence="6 7">
    <name type="scientific">Rhodovarius crocodyli</name>
    <dbReference type="NCBI Taxonomy" id="1979269"/>
    <lineage>
        <taxon>Bacteria</taxon>
        <taxon>Pseudomonadati</taxon>
        <taxon>Pseudomonadota</taxon>
        <taxon>Alphaproteobacteria</taxon>
        <taxon>Acetobacterales</taxon>
        <taxon>Roseomonadaceae</taxon>
        <taxon>Rhodovarius</taxon>
    </lineage>
</organism>
<dbReference type="Pfam" id="PF00496">
    <property type="entry name" value="SBP_bac_5"/>
    <property type="match status" value="1"/>
</dbReference>
<sequence>MRPLLAGLFGLALSAVAANAQTLRIGIASDPDVLDPTLSRTVAGRQVFMAMCDKLIELDEQGRLVPQLATAWEWQEDGKALLLTLRPGVRFHDGEALTAEAAVAGLNRHFTAQGSTRRGEMGPVTAIEAAGPMQVRIRLSEPFAPLLAALSDRAGMLVSPRQATVLGADFQRAPACAGPFRLTRRVAQDRMELERFEEYWDRANIHVERVVYRPIPDGTVRLANLRAGSLEVIERVGPSDVDTARRDTRIRVQDGPSLSSVYIAVNVAHGDRARTPLGQDARVRAALEAAIDRTALNQVAFEGMYTPGNQSTPPGHPQHIAALPVPGRDLDRARALLREAGQPRPRVRLSVPNNSEYTQAAEIIQAMAREAGFEVEIQTIETATLLRQWTAGDFEALLIAWSGRTDVDGNLWTFNACGESLNGGRYCNPEADAALRAGRTSTDPAARLAAYGRAMEILLRDRPYIYLWHQRNFLATGAAVRGLRMIPDGLIRMQGLRAG</sequence>
<dbReference type="InterPro" id="IPR039424">
    <property type="entry name" value="SBP_5"/>
</dbReference>
<dbReference type="GO" id="GO:0030288">
    <property type="term" value="C:outer membrane-bounded periplasmic space"/>
    <property type="evidence" value="ECO:0007669"/>
    <property type="project" value="UniProtKB-ARBA"/>
</dbReference>
<feature type="domain" description="Solute-binding protein family 5" evidence="5">
    <location>
        <begin position="64"/>
        <end position="419"/>
    </location>
</feature>
<protein>
    <submittedName>
        <fullName evidence="6">ABC transporter substrate-binding protein</fullName>
    </submittedName>
</protein>
<evidence type="ECO:0000256" key="1">
    <source>
        <dbReference type="ARBA" id="ARBA00004418"/>
    </source>
</evidence>
<dbReference type="AlphaFoldDB" id="A0A437MDP3"/>
<evidence type="ECO:0000313" key="7">
    <source>
        <dbReference type="Proteomes" id="UP000282957"/>
    </source>
</evidence>
<keyword evidence="3 4" id="KW-0732">Signal</keyword>
<dbReference type="InterPro" id="IPR030678">
    <property type="entry name" value="Peptide/Ni-bd"/>
</dbReference>
<dbReference type="PIRSF" id="PIRSF002741">
    <property type="entry name" value="MppA"/>
    <property type="match status" value="1"/>
</dbReference>
<dbReference type="PANTHER" id="PTHR30290:SF38">
    <property type="entry name" value="D,D-DIPEPTIDE-BINDING PERIPLASMIC PROTEIN DDPA-RELATED"/>
    <property type="match status" value="1"/>
</dbReference>
<feature type="signal peptide" evidence="4">
    <location>
        <begin position="1"/>
        <end position="20"/>
    </location>
</feature>
<dbReference type="CDD" id="cd08511">
    <property type="entry name" value="PBP2_NikA_DppA_OppA_like_5"/>
    <property type="match status" value="1"/>
</dbReference>
<dbReference type="InterPro" id="IPR000914">
    <property type="entry name" value="SBP_5_dom"/>
</dbReference>
<dbReference type="GO" id="GO:0015833">
    <property type="term" value="P:peptide transport"/>
    <property type="evidence" value="ECO:0007669"/>
    <property type="project" value="TreeGrafter"/>
</dbReference>
<comment type="caution">
    <text evidence="6">The sequence shown here is derived from an EMBL/GenBank/DDBJ whole genome shotgun (WGS) entry which is preliminary data.</text>
</comment>
<comment type="subcellular location">
    <subcellularLocation>
        <location evidence="1">Periplasm</location>
    </subcellularLocation>
</comment>
<evidence type="ECO:0000259" key="5">
    <source>
        <dbReference type="Pfam" id="PF00496"/>
    </source>
</evidence>
<comment type="similarity">
    <text evidence="2">Belongs to the bacterial solute-binding protein 5 family.</text>
</comment>
<reference evidence="6 7" key="1">
    <citation type="submission" date="2019-01" db="EMBL/GenBank/DDBJ databases">
        <authorList>
            <person name="Chen W.-M."/>
        </authorList>
    </citation>
    <scope>NUCLEOTIDE SEQUENCE [LARGE SCALE GENOMIC DNA]</scope>
    <source>
        <strain evidence="6 7">CCP-6</strain>
    </source>
</reference>
<dbReference type="OrthoDB" id="9803988at2"/>
<proteinExistence type="inferred from homology"/>
<accession>A0A437MDP3</accession>
<dbReference type="GO" id="GO:0043190">
    <property type="term" value="C:ATP-binding cassette (ABC) transporter complex"/>
    <property type="evidence" value="ECO:0007669"/>
    <property type="project" value="InterPro"/>
</dbReference>